<dbReference type="Proteomes" id="UP000585614">
    <property type="component" value="Unassembled WGS sequence"/>
</dbReference>
<accession>A0A7J7X5A3</accession>
<dbReference type="EMBL" id="JACAGC010000009">
    <property type="protein sequence ID" value="KAF6344877.1"/>
    <property type="molecule type" value="Genomic_DNA"/>
</dbReference>
<reference evidence="2 3" key="1">
    <citation type="journal article" date="2020" name="Nature">
        <title>Six reference-quality genomes reveal evolution of bat adaptations.</title>
        <authorList>
            <person name="Jebb D."/>
            <person name="Huang Z."/>
            <person name="Pippel M."/>
            <person name="Hughes G.M."/>
            <person name="Lavrichenko K."/>
            <person name="Devanna P."/>
            <person name="Winkler S."/>
            <person name="Jermiin L.S."/>
            <person name="Skirmuntt E.C."/>
            <person name="Katzourakis A."/>
            <person name="Burkitt-Gray L."/>
            <person name="Ray D.A."/>
            <person name="Sullivan K.A.M."/>
            <person name="Roscito J.G."/>
            <person name="Kirilenko B.M."/>
            <person name="Davalos L.M."/>
            <person name="Corthals A.P."/>
            <person name="Power M.L."/>
            <person name="Jones G."/>
            <person name="Ransome R.D."/>
            <person name="Dechmann D.K.N."/>
            <person name="Locatelli A.G."/>
            <person name="Puechmaille S.J."/>
            <person name="Fedrigo O."/>
            <person name="Jarvis E.D."/>
            <person name="Hiller M."/>
            <person name="Vernes S.C."/>
            <person name="Myers E.W."/>
            <person name="Teeling E.C."/>
        </authorList>
    </citation>
    <scope>NUCLEOTIDE SEQUENCE [LARGE SCALE GENOMIC DNA]</scope>
    <source>
        <strain evidence="2">MRhiFer1</strain>
        <tissue evidence="2">Lung</tissue>
    </source>
</reference>
<comment type="caution">
    <text evidence="2">The sequence shown here is derived from an EMBL/GenBank/DDBJ whole genome shotgun (WGS) entry which is preliminary data.</text>
</comment>
<evidence type="ECO:0000256" key="1">
    <source>
        <dbReference type="SAM" id="MobiDB-lite"/>
    </source>
</evidence>
<evidence type="ECO:0000313" key="2">
    <source>
        <dbReference type="EMBL" id="KAF6344877.1"/>
    </source>
</evidence>
<feature type="compositionally biased region" description="Basic and acidic residues" evidence="1">
    <location>
        <begin position="82"/>
        <end position="92"/>
    </location>
</feature>
<sequence>MLYILLSCHHSHIPPWKVRVLNCDILRAGGGYGCCKKGDTAASGHGEATLGHTAVRRGRMGLVIPDINHVTDLAIPDTNVPSERHVPSEKCGLRGGGPSVGTEPGVQFPGSRPHVERCSLR</sequence>
<organism evidence="2 3">
    <name type="scientific">Rhinolophus ferrumequinum</name>
    <name type="common">Greater horseshoe bat</name>
    <dbReference type="NCBI Taxonomy" id="59479"/>
    <lineage>
        <taxon>Eukaryota</taxon>
        <taxon>Metazoa</taxon>
        <taxon>Chordata</taxon>
        <taxon>Craniata</taxon>
        <taxon>Vertebrata</taxon>
        <taxon>Euteleostomi</taxon>
        <taxon>Mammalia</taxon>
        <taxon>Eutheria</taxon>
        <taxon>Laurasiatheria</taxon>
        <taxon>Chiroptera</taxon>
        <taxon>Yinpterochiroptera</taxon>
        <taxon>Rhinolophoidea</taxon>
        <taxon>Rhinolophidae</taxon>
        <taxon>Rhinolophinae</taxon>
        <taxon>Rhinolophus</taxon>
    </lineage>
</organism>
<name>A0A7J7X5A3_RHIFE</name>
<protein>
    <submittedName>
        <fullName evidence="2">Uncharacterized protein</fullName>
    </submittedName>
</protein>
<gene>
    <name evidence="2" type="ORF">mRhiFer1_010253</name>
</gene>
<dbReference type="AlphaFoldDB" id="A0A7J7X5A3"/>
<feature type="region of interest" description="Disordered" evidence="1">
    <location>
        <begin position="78"/>
        <end position="121"/>
    </location>
</feature>
<proteinExistence type="predicted"/>
<evidence type="ECO:0000313" key="3">
    <source>
        <dbReference type="Proteomes" id="UP000585614"/>
    </source>
</evidence>